<feature type="domain" description="C2H2-type" evidence="25">
    <location>
        <begin position="428"/>
        <end position="455"/>
    </location>
</feature>
<feature type="domain" description="C2H2-type" evidence="25">
    <location>
        <begin position="2511"/>
        <end position="2538"/>
    </location>
</feature>
<dbReference type="Gene3D" id="3.30.160.60">
    <property type="entry name" value="Classic Zinc Finger"/>
    <property type="match status" value="26"/>
</dbReference>
<dbReference type="GO" id="GO:0007586">
    <property type="term" value="P:digestion"/>
    <property type="evidence" value="ECO:0007669"/>
    <property type="project" value="UniProtKB-KW"/>
</dbReference>
<feature type="domain" description="C2H2-type" evidence="25">
    <location>
        <begin position="456"/>
        <end position="478"/>
    </location>
</feature>
<dbReference type="PANTHER" id="PTHR16515:SF57">
    <property type="entry name" value="ZINC FINGER PROTEIN 154-LIKE"/>
    <property type="match status" value="1"/>
</dbReference>
<evidence type="ECO:0000256" key="2">
    <source>
        <dbReference type="ARBA" id="ARBA00004239"/>
    </source>
</evidence>
<evidence type="ECO:0000256" key="11">
    <source>
        <dbReference type="ARBA" id="ARBA00022801"/>
    </source>
</evidence>
<dbReference type="InterPro" id="IPR001254">
    <property type="entry name" value="Trypsin_dom"/>
</dbReference>
<feature type="domain" description="C2H2-type" evidence="25">
    <location>
        <begin position="2483"/>
        <end position="2510"/>
    </location>
</feature>
<keyword evidence="16" id="KW-0865">Zymogen</keyword>
<feature type="domain" description="C2H2-type" evidence="25">
    <location>
        <begin position="1981"/>
        <end position="2008"/>
    </location>
</feature>
<evidence type="ECO:0000256" key="18">
    <source>
        <dbReference type="ARBA" id="ARBA00023163"/>
    </source>
</evidence>
<keyword evidence="14" id="KW-0805">Transcription regulation</keyword>
<keyword evidence="4" id="KW-0964">Secreted</keyword>
<keyword evidence="28" id="KW-1185">Reference proteome</keyword>
<proteinExistence type="evidence at protein level"/>
<keyword evidence="5 23" id="KW-0645">Protease</keyword>
<feature type="domain" description="C2H2-type" evidence="25">
    <location>
        <begin position="2554"/>
        <end position="2577"/>
    </location>
</feature>
<dbReference type="GO" id="GO:0005634">
    <property type="term" value="C:nucleus"/>
    <property type="evidence" value="ECO:0007669"/>
    <property type="project" value="UniProtKB-SubCell"/>
</dbReference>
<feature type="region of interest" description="Disordered" evidence="24">
    <location>
        <begin position="911"/>
        <end position="934"/>
    </location>
</feature>
<evidence type="ECO:0000256" key="23">
    <source>
        <dbReference type="RuleBase" id="RU363034"/>
    </source>
</evidence>
<evidence type="ECO:0000256" key="10">
    <source>
        <dbReference type="ARBA" id="ARBA00022786"/>
    </source>
</evidence>
<evidence type="ECO:0000256" key="1">
    <source>
        <dbReference type="ARBA" id="ARBA00004123"/>
    </source>
</evidence>
<keyword evidence="11 23" id="KW-0378">Hydrolase</keyword>
<dbReference type="PROSITE" id="PS50157">
    <property type="entry name" value="ZINC_FINGER_C2H2_2"/>
    <property type="match status" value="39"/>
</dbReference>
<keyword evidence="10" id="KW-0833">Ubl conjugation pathway</keyword>
<comment type="caution">
    <text evidence="27">The sequence shown here is derived from an EMBL/GenBank/DDBJ whole genome shotgun (WGS) entry which is preliminary data.</text>
</comment>
<dbReference type="InterPro" id="IPR013087">
    <property type="entry name" value="Znf_C2H2_type"/>
</dbReference>
<feature type="domain" description="C2H2-type" evidence="25">
    <location>
        <begin position="1208"/>
        <end position="1235"/>
    </location>
</feature>
<dbReference type="FunFam" id="3.30.160.60:FF:002343">
    <property type="entry name" value="Zinc finger protein 33A"/>
    <property type="match status" value="1"/>
</dbReference>
<evidence type="ECO:0000256" key="17">
    <source>
        <dbReference type="ARBA" id="ARBA00023157"/>
    </source>
</evidence>
<feature type="domain" description="C2H2-type" evidence="25">
    <location>
        <begin position="2305"/>
        <end position="2335"/>
    </location>
</feature>
<feature type="domain" description="C2H2-type" evidence="25">
    <location>
        <begin position="316"/>
        <end position="343"/>
    </location>
</feature>
<feature type="domain" description="C2H2-type" evidence="25">
    <location>
        <begin position="1794"/>
        <end position="1821"/>
    </location>
</feature>
<evidence type="ECO:0000256" key="15">
    <source>
        <dbReference type="ARBA" id="ARBA00023125"/>
    </source>
</evidence>
<keyword evidence="19" id="KW-0539">Nucleus</keyword>
<dbReference type="InterPro" id="IPR036236">
    <property type="entry name" value="Znf_C2H2_sf"/>
</dbReference>
<feature type="domain" description="C2H2-type" evidence="25">
    <location>
        <begin position="344"/>
        <end position="371"/>
    </location>
</feature>
<dbReference type="FunFam" id="3.30.160.60:FF:000690">
    <property type="entry name" value="Zinc finger protein 354C"/>
    <property type="match status" value="1"/>
</dbReference>
<evidence type="ECO:0000313" key="28">
    <source>
        <dbReference type="Proteomes" id="UP000290572"/>
    </source>
</evidence>
<evidence type="ECO:0000256" key="5">
    <source>
        <dbReference type="ARBA" id="ARBA00022670"/>
    </source>
</evidence>
<dbReference type="PRINTS" id="PR00722">
    <property type="entry name" value="CHYMOTRYPSIN"/>
</dbReference>
<dbReference type="FunFam" id="2.40.10.10:FF:000005">
    <property type="entry name" value="Serine protease 37"/>
    <property type="match status" value="1"/>
</dbReference>
<dbReference type="InterPro" id="IPR001314">
    <property type="entry name" value="Peptidase_S1A"/>
</dbReference>
<feature type="region of interest" description="Disordered" evidence="24">
    <location>
        <begin position="2053"/>
        <end position="2086"/>
    </location>
</feature>
<evidence type="ECO:0000256" key="9">
    <source>
        <dbReference type="ARBA" id="ARBA00022771"/>
    </source>
</evidence>
<dbReference type="SMART" id="SM00355">
    <property type="entry name" value="ZnF_C2H2"/>
    <property type="match status" value="42"/>
</dbReference>
<feature type="region of interest" description="Disordered" evidence="24">
    <location>
        <begin position="1"/>
        <end position="231"/>
    </location>
</feature>
<protein>
    <recommendedName>
        <fullName evidence="21">trypsin</fullName>
        <ecNumber evidence="21">3.4.21.4</ecNumber>
    </recommendedName>
</protein>
<keyword evidence="13" id="KW-0862">Zinc</keyword>
<evidence type="ECO:0000256" key="14">
    <source>
        <dbReference type="ARBA" id="ARBA00023015"/>
    </source>
</evidence>
<dbReference type="FunFam" id="3.30.160.60:FF:000100">
    <property type="entry name" value="Zinc finger 45-like"/>
    <property type="match status" value="2"/>
</dbReference>
<feature type="compositionally biased region" description="Polar residues" evidence="24">
    <location>
        <begin position="967"/>
        <end position="978"/>
    </location>
</feature>
<feature type="region of interest" description="Disordered" evidence="24">
    <location>
        <begin position="288"/>
        <end position="307"/>
    </location>
</feature>
<dbReference type="Gene3D" id="2.40.10.10">
    <property type="entry name" value="Trypsin-like serine proteases"/>
    <property type="match status" value="2"/>
</dbReference>
<evidence type="ECO:0000256" key="13">
    <source>
        <dbReference type="ARBA" id="ARBA00022833"/>
    </source>
</evidence>
<keyword evidence="6" id="KW-0479">Metal-binding</keyword>
<feature type="domain" description="C2H2-type" evidence="25">
    <location>
        <begin position="372"/>
        <end position="399"/>
    </location>
</feature>
<evidence type="ECO:0000256" key="16">
    <source>
        <dbReference type="ARBA" id="ARBA00023145"/>
    </source>
</evidence>
<feature type="domain" description="C2H2-type" evidence="25">
    <location>
        <begin position="623"/>
        <end position="650"/>
    </location>
</feature>
<feature type="domain" description="Peptidase S1" evidence="26">
    <location>
        <begin position="2670"/>
        <end position="2894"/>
    </location>
</feature>
<feature type="domain" description="C2H2-type" evidence="25">
    <location>
        <begin position="1345"/>
        <end position="1367"/>
    </location>
</feature>
<dbReference type="FunFam" id="3.30.160.60:FF:000030">
    <property type="entry name" value="Zinc finger protein 628"/>
    <property type="match status" value="1"/>
</dbReference>
<feature type="domain" description="C2H2-type" evidence="25">
    <location>
        <begin position="649"/>
        <end position="676"/>
    </location>
</feature>
<feature type="region of interest" description="Disordered" evidence="24">
    <location>
        <begin position="2609"/>
        <end position="2643"/>
    </location>
</feature>
<feature type="domain" description="C2H2-type" evidence="25">
    <location>
        <begin position="400"/>
        <end position="427"/>
    </location>
</feature>
<keyword evidence="18" id="KW-0804">Transcription</keyword>
<evidence type="ECO:0000256" key="19">
    <source>
        <dbReference type="ARBA" id="ARBA00023242"/>
    </source>
</evidence>
<comment type="pathway">
    <text evidence="3">Protein modification; protein ubiquitination.</text>
</comment>
<feature type="compositionally biased region" description="Basic and acidic residues" evidence="24">
    <location>
        <begin position="2360"/>
        <end position="2373"/>
    </location>
</feature>
<dbReference type="PROSITE" id="PS00028">
    <property type="entry name" value="ZINC_FINGER_C2H2_1"/>
    <property type="match status" value="36"/>
</dbReference>
<feature type="domain" description="C2H2-type" evidence="25">
    <location>
        <begin position="1704"/>
        <end position="1728"/>
    </location>
</feature>
<dbReference type="FunFam" id="3.30.160.60:FF:001228">
    <property type="entry name" value="Zinc finger protein 236"/>
    <property type="match status" value="2"/>
</dbReference>
<dbReference type="SUPFAM" id="SSF50494">
    <property type="entry name" value="Trypsin-like serine proteases"/>
    <property type="match status" value="1"/>
</dbReference>
<feature type="domain" description="C2H2-type" evidence="25">
    <location>
        <begin position="2241"/>
        <end position="2268"/>
    </location>
</feature>
<comment type="catalytic activity">
    <reaction evidence="20">
        <text>Preferential cleavage: Arg-|-Xaa, Lys-|-Xaa.</text>
        <dbReference type="EC" id="3.4.21.4"/>
    </reaction>
</comment>
<organism evidence="27 28">
    <name type="scientific">Labeo rohita</name>
    <name type="common">Indian major carp</name>
    <name type="synonym">Cyprinus rohita</name>
    <dbReference type="NCBI Taxonomy" id="84645"/>
    <lineage>
        <taxon>Eukaryota</taxon>
        <taxon>Metazoa</taxon>
        <taxon>Chordata</taxon>
        <taxon>Craniata</taxon>
        <taxon>Vertebrata</taxon>
        <taxon>Euteleostomi</taxon>
        <taxon>Actinopterygii</taxon>
        <taxon>Neopterygii</taxon>
        <taxon>Teleostei</taxon>
        <taxon>Ostariophysi</taxon>
        <taxon>Cypriniformes</taxon>
        <taxon>Cyprinidae</taxon>
        <taxon>Labeoninae</taxon>
        <taxon>Labeonini</taxon>
        <taxon>Labeo</taxon>
    </lineage>
</organism>
<feature type="domain" description="C2H2-type" evidence="25">
    <location>
        <begin position="2583"/>
        <end position="2610"/>
    </location>
</feature>
<dbReference type="FunFam" id="2.40.10.10:FF:000008">
    <property type="entry name" value="Cationic trypsin"/>
    <property type="match status" value="1"/>
</dbReference>
<keyword evidence="17" id="KW-1015">Disulfide bond</keyword>
<dbReference type="Proteomes" id="UP000290572">
    <property type="component" value="Unassembled WGS sequence"/>
</dbReference>
<keyword evidence="12 23" id="KW-0720">Serine protease</keyword>
<dbReference type="GO" id="GO:0008270">
    <property type="term" value="F:zinc ion binding"/>
    <property type="evidence" value="ECO:0007669"/>
    <property type="project" value="UniProtKB-KW"/>
</dbReference>
<dbReference type="Pfam" id="PF00089">
    <property type="entry name" value="Trypsin"/>
    <property type="match status" value="1"/>
</dbReference>
<dbReference type="PROSITE" id="PS50240">
    <property type="entry name" value="TRYPSIN_DOM"/>
    <property type="match status" value="1"/>
</dbReference>
<dbReference type="GO" id="GO:0006508">
    <property type="term" value="P:proteolysis"/>
    <property type="evidence" value="ECO:0007669"/>
    <property type="project" value="UniProtKB-KW"/>
</dbReference>
<feature type="domain" description="C2H2-type" evidence="25">
    <location>
        <begin position="270"/>
        <end position="297"/>
    </location>
</feature>
<dbReference type="SUPFAM" id="SSF57667">
    <property type="entry name" value="beta-beta-alpha zinc fingers"/>
    <property type="match status" value="19"/>
</dbReference>
<evidence type="ECO:0000256" key="12">
    <source>
        <dbReference type="ARBA" id="ARBA00022825"/>
    </source>
</evidence>
<feature type="region of interest" description="Disordered" evidence="24">
    <location>
        <begin position="1903"/>
        <end position="1926"/>
    </location>
</feature>
<dbReference type="GO" id="GO:0004252">
    <property type="term" value="F:serine-type endopeptidase activity"/>
    <property type="evidence" value="ECO:0007669"/>
    <property type="project" value="UniProtKB-EC"/>
</dbReference>
<feature type="domain" description="C2H2-type" evidence="25">
    <location>
        <begin position="1869"/>
        <end position="1891"/>
    </location>
</feature>
<feature type="domain" description="C2H2-type" evidence="25">
    <location>
        <begin position="704"/>
        <end position="731"/>
    </location>
</feature>
<evidence type="ECO:0000256" key="20">
    <source>
        <dbReference type="ARBA" id="ARBA00036320"/>
    </source>
</evidence>
<reference evidence="27 28" key="1">
    <citation type="submission" date="2018-03" db="EMBL/GenBank/DDBJ databases">
        <title>Draft genome sequence of Rohu Carp (Labeo rohita).</title>
        <authorList>
            <person name="Das P."/>
            <person name="Kushwaha B."/>
            <person name="Joshi C.G."/>
            <person name="Kumar D."/>
            <person name="Nagpure N.S."/>
            <person name="Sahoo L."/>
            <person name="Das S.P."/>
            <person name="Bit A."/>
            <person name="Patnaik S."/>
            <person name="Meher P.K."/>
            <person name="Jayasankar P."/>
            <person name="Koringa P.G."/>
            <person name="Patel N.V."/>
            <person name="Hinsu A.T."/>
            <person name="Kumar R."/>
            <person name="Pandey M."/>
            <person name="Agarwal S."/>
            <person name="Srivastava S."/>
            <person name="Singh M."/>
            <person name="Iquebal M.A."/>
            <person name="Jaiswal S."/>
            <person name="Angadi U.B."/>
            <person name="Kumar N."/>
            <person name="Raza M."/>
            <person name="Shah T.M."/>
            <person name="Rai A."/>
            <person name="Jena J.K."/>
        </authorList>
    </citation>
    <scope>NUCLEOTIDE SEQUENCE [LARGE SCALE GENOMIC DNA]</scope>
    <source>
        <strain evidence="27">DASCIFA01</strain>
        <tissue evidence="27">Testis</tissue>
    </source>
</reference>
<dbReference type="SMART" id="SM00020">
    <property type="entry name" value="Tryp_SPc"/>
    <property type="match status" value="1"/>
</dbReference>
<dbReference type="InterPro" id="IPR018114">
    <property type="entry name" value="TRYPSIN_HIS"/>
</dbReference>
<evidence type="ECO:0000256" key="24">
    <source>
        <dbReference type="SAM" id="MobiDB-lite"/>
    </source>
</evidence>
<dbReference type="GO" id="GO:0003677">
    <property type="term" value="F:DNA binding"/>
    <property type="evidence" value="ECO:0007669"/>
    <property type="project" value="UniProtKB-KW"/>
</dbReference>
<feature type="compositionally biased region" description="Basic and acidic residues" evidence="24">
    <location>
        <begin position="90"/>
        <end position="218"/>
    </location>
</feature>
<feature type="domain" description="C2H2-type" evidence="25">
    <location>
        <begin position="2151"/>
        <end position="2178"/>
    </location>
</feature>
<feature type="domain" description="C2H2-type" evidence="25">
    <location>
        <begin position="1447"/>
        <end position="1469"/>
    </location>
</feature>
<name>A0A498LY31_LABRO</name>
<dbReference type="PROSITE" id="PS00134">
    <property type="entry name" value="TRYPSIN_HIS"/>
    <property type="match status" value="1"/>
</dbReference>
<feature type="compositionally biased region" description="Basic and acidic residues" evidence="24">
    <location>
        <begin position="951"/>
        <end position="966"/>
    </location>
</feature>
<evidence type="ECO:0000313" key="27">
    <source>
        <dbReference type="EMBL" id="RXN10305.1"/>
    </source>
</evidence>
<evidence type="ECO:0007829" key="29">
    <source>
        <dbReference type="PeptideAtlas" id="A0A498LY31"/>
    </source>
</evidence>
<comment type="subcellular location">
    <subcellularLocation>
        <location evidence="1">Nucleus</location>
    </subcellularLocation>
    <subcellularLocation>
        <location evidence="2">Secreted</location>
        <location evidence="2">Extracellular space</location>
    </subcellularLocation>
</comment>
<dbReference type="Pfam" id="PF00096">
    <property type="entry name" value="zf-C2H2"/>
    <property type="match status" value="13"/>
</dbReference>
<feature type="domain" description="C2H2-type" evidence="25">
    <location>
        <begin position="1259"/>
        <end position="1286"/>
    </location>
</feature>
<dbReference type="InterPro" id="IPR009003">
    <property type="entry name" value="Peptidase_S1_PA"/>
</dbReference>
<dbReference type="EMBL" id="QBIY01013213">
    <property type="protein sequence ID" value="RXN10305.1"/>
    <property type="molecule type" value="Genomic_DNA"/>
</dbReference>
<feature type="domain" description="C2H2-type" evidence="25">
    <location>
        <begin position="1935"/>
        <end position="1962"/>
    </location>
</feature>
<dbReference type="GO" id="GO:0010468">
    <property type="term" value="P:regulation of gene expression"/>
    <property type="evidence" value="ECO:0007669"/>
    <property type="project" value="TreeGrafter"/>
</dbReference>
<feature type="compositionally biased region" description="Basic residues" evidence="24">
    <location>
        <begin position="1912"/>
        <end position="1926"/>
    </location>
</feature>
<keyword evidence="15" id="KW-0238">DNA-binding</keyword>
<evidence type="ECO:0000256" key="21">
    <source>
        <dbReference type="ARBA" id="ARBA00038868"/>
    </source>
</evidence>
<feature type="domain" description="C2H2-type" evidence="25">
    <location>
        <begin position="239"/>
        <end position="268"/>
    </location>
</feature>
<dbReference type="CDD" id="cd00190">
    <property type="entry name" value="Tryp_SPc"/>
    <property type="match status" value="1"/>
</dbReference>
<feature type="domain" description="C2H2-type" evidence="25">
    <location>
        <begin position="2096"/>
        <end position="2123"/>
    </location>
</feature>
<dbReference type="PANTHER" id="PTHR16515">
    <property type="entry name" value="PR DOMAIN ZINC FINGER PROTEIN"/>
    <property type="match status" value="1"/>
</dbReference>
<dbReference type="Pfam" id="PF13912">
    <property type="entry name" value="zf-C2H2_6"/>
    <property type="match status" value="4"/>
</dbReference>
<gene>
    <name evidence="27" type="ORF">ROHU_037367</name>
</gene>
<dbReference type="STRING" id="84645.A0A498LY31"/>
<evidence type="ECO:0000259" key="25">
    <source>
        <dbReference type="PROSITE" id="PS50157"/>
    </source>
</evidence>
<dbReference type="PROSITE" id="PS00135">
    <property type="entry name" value="TRYPSIN_SER"/>
    <property type="match status" value="1"/>
</dbReference>
<feature type="compositionally biased region" description="Basic and acidic residues" evidence="24">
    <location>
        <begin position="37"/>
        <end position="81"/>
    </location>
</feature>
<dbReference type="FunFam" id="3.30.160.60:FF:000538">
    <property type="entry name" value="zinc finger protein 853"/>
    <property type="match status" value="1"/>
</dbReference>
<evidence type="ECO:0000256" key="7">
    <source>
        <dbReference type="ARBA" id="ARBA00022737"/>
    </source>
</evidence>
<feature type="domain" description="C2H2-type" evidence="25">
    <location>
        <begin position="1304"/>
        <end position="1331"/>
    </location>
</feature>
<dbReference type="FunFam" id="3.30.160.60:FF:000446">
    <property type="entry name" value="Zinc finger protein"/>
    <property type="match status" value="1"/>
</dbReference>
<dbReference type="Pfam" id="PF12874">
    <property type="entry name" value="zf-met"/>
    <property type="match status" value="1"/>
</dbReference>
<keyword evidence="29" id="KW-1267">Proteomics identification</keyword>
<feature type="region of interest" description="Disordered" evidence="24">
    <location>
        <begin position="1377"/>
        <end position="1400"/>
    </location>
</feature>
<feature type="domain" description="C2H2-type" evidence="25">
    <location>
        <begin position="511"/>
        <end position="538"/>
    </location>
</feature>
<evidence type="ECO:0000256" key="22">
    <source>
        <dbReference type="PROSITE-ProRule" id="PRU00042"/>
    </source>
</evidence>
<keyword evidence="9 22" id="KW-0863">Zinc-finger</keyword>
<dbReference type="GO" id="GO:0005576">
    <property type="term" value="C:extracellular region"/>
    <property type="evidence" value="ECO:0007669"/>
    <property type="project" value="UniProtKB-SubCell"/>
</dbReference>
<feature type="domain" description="C2H2-type" evidence="25">
    <location>
        <begin position="732"/>
        <end position="759"/>
    </location>
</feature>
<sequence>MPCNYKSPEDEQNTDVVLQNNKGDLISDAPGTDCDVTSDRLHNENSEQETDKQETEDKTTENVDQESNHAREEEHPPKQDEESTNITEASKSDDEAMQSTEEKTEETGDPKSMEKVKDTTEEKSKVTTEEKSLDNTEEKSKVTTEEKSMDNTEEKSKVTTEEKSMDNTEEKSKVTTEEKSMDNTEEIIRDNTEEKVMDNAEEKLKDNTEEKVMDNTEEKEGEDESKSNGVVVKRRKSRLECNECGKKFTRRETYNLHRHFHMHQDEQASLVCKECGITFQHRSDLIKHRSIHKENSQPSPSHSKRSERIYKERSKFQCEHCGMCFSTMMRLRLHVCEQTVEKPFRCPLCRKEFQYRVSINAHMQSHSLDSPYRCLECNKGFQSLGTLHIHQRSHAALKPYGCPDCSMVFRHRYVMEDHRRRHVEERAHLCKICGKSFKYSSLLQQHQYLHTGQKPYNCSYCGKTFAFAQNMRAHFRQHRKISARSEARIANHNVSLVEQAGKENANVEQQRNCPLCPQIFYKASDLRAHMLIHEAEYERMSNGKRFDKVYACQYCPLKFQSESMLQSHSQTHMTNILGLNTTHMTNQVKAVLEKQDDVGMDEEDIDSMPVVGGLEDQSEKKQFRCRDCGKCFRYRSVLELHMRIHNKGYQCQVCKKSFRFSSYLQQHSIIHTGKKPYKCPDCGKDFAFHHNMKTHQRLHQQKPFRCTQCRKGYSDESQLQRHMLSHTGEKPYKCHLCDKSFALAYLLRDHLNTHTGERPHRCQECHKSFPWLSSLLVHQKIHVRKRQGQSHSYPLSIHSQRGRVSTGRRGRPRLDRDNGRTAPLPGRIMSETLLPNMVPHHSRSFDANRHERMQLRSQHLQTRNHSQQVHLQPEWQLQMQPTEELLHSQNPTNLLEAQPSNAVQMQWPGGHLKTILPKNDGLPELMHQQQPSQANVLMSAQPNHYSDISEAEQKGKHSQHHVDRQSPRSIQDPQQSQWPVLCDSVQTSSSSSEDGKVTDFDAPTNSESDKLTLDLQMPNSSGLAKTDMGQIGGVVLAAGATTPWGIKTSLEMSTPVGLQEVPGDSLEKQQSRLIQHLPQQMQVSQQLLQQQLHQPQTQIPPTWVSTAPPNQMGPVNLPYTAARFPLGDRPTMWGFQAAPVVSQTLVNGPVQQGHIRAQQHVALISGQQIPLSQPSTFISPPFPPPALNIPASHPIHSVGRQLPGDWPFRCEDCSEAFGNKEDYLEHRSEHIHDGPIVCLDTDSQWDDLLISTDGGRRTLFCALCGQKFSSSKGFFSHQLKHRNQVIKRGIGDGFGEGAVRQKLFECKDCGKAYSTVGQCLNHQRSHKQASKSVFHQLAHLKKKSFQCSTCGRCYSRASALDAHRRCHEVKLVKSKSCETEKPLSPTEAPGQTEDNGTSSEQTEEHEQKVFQCLCGKSFRTMCGLGTHQRFSTSCSDGKVKEEIKHPFVCSECSKTFVSSVALLCHQRWHKRIAQLGCNGQPYKCTECGKVFTSLTFYNKHQRLAHSKELPAKSFLHQVIQLKKKAFECEECGRRFSRASALQSHQLCHTDVFRDIMEKKSEMSTATQPVKIYQNDNADSVVFHSQDVSCAQVQERDFNCTNTVEEHEAVDVDYEVVRITTLDDYENNSGLSQDQNPDLELVCESDHEEKDDLGFNSSQTECTSPLQLNPEIDVKIVQIDYEHLNDEPLVNSEPMSKRSPQEAKYSCPHCDRRFAKALSLRCHILWHKGCMGKKSERRQKFDVLTPTKRTLLTCEVCGHESASKSALYFHMGKHEDKVAYKSISYQLENLQKNNIKCEECGKSFSRLSALHSHQQHHKGRKKPFACLECDRSYATASGLYNHQKICCGSARDEKTKEFNPTKSLLGPKVHHCKKCGKGFWSLGAFCHHKQNHLECADVEARPVGTPNSENGHIRRRKKGRRGGYRKVHPMNSKEEHKCEVCGKSYHMLACFLKHKLVHDTQGVQLAVKSFDYQVQQLKKNSYRCPDCGKVFSRAMALQFHMKSHGFETGLPLIDSNSPERSQCPTCYAFFASESLLQNHQKHCLKPEDSVELPQECEKVGTEEQDASSQKAEDVGGASLPADSEREQKTSLASDLKYKCKDCSRSFSVIGALNFHKRVHRKGHQSKKLKSHSAKQLKLGKVKSEKFLAKSSFACAECGRYFSSNSALGTHRRWHKDKKLARFLSKTNKIRSRKSVDGGPYLCNICGKGFFYLCVLRRHQLHHPPMEAQPQKEHEAAESNSGFTCPDCQMSFSSGSLLTTHFAEHHSKPTEAEKLQSESLLTEELGPPIKQPKTDVAKREKTKVQHYQCSYCTKSFLNIRGLRAHKWQKHHKVSEQPTAPVEKRSPYEKPIASERAFAKTSTKKELKPSTEEEPVQRSRSVELTKCFFKCDKCAKAFPSEEQLNAHKEVAKTRPHCCALCCRGYWTENQLQQHLAWHNEVRRRLPTELRYRLSASMAPGPSDNQHKSETIIKLPVALVSPQLCSHKCQHCGKTFLSPRALQQHQTLHKNEEPYHCSLCSQTFTDIRSLIDHHQECLGNKELKDRSSTPAVRGAVNLTCTECGISFKQEVELHQHYIEHALNLHSKKCRDCGQEFTQLEAFRIHIREHVKEKRKNKKRQVESVSNGNGNGLGYVTRKKKVKEEKETDEESCQIRPCEIFTGRPGVACSADDKIIGGYECSPNSQPWQIYLTYDNGQRWCGASLINEIWAVSAAHCEVAATRLTVHLGEHNVYTDEGTEQRIGAEKVIPHPQYNDFTYDNDFMLIKLKEPAVFNQYVQPIRLASSCSFDGEQCLVSGWGNLITTGVNYADKLQCLDLPVVSRSDCERAYGSQITNNMFCAGFMEGGKDSCQGDSGGPVICNGELRGVVSWGYGCAEQGYPGVYTEVCRYTDWVQSTIANN</sequence>
<feature type="domain" description="C2H2-type" evidence="25">
    <location>
        <begin position="2386"/>
        <end position="2413"/>
    </location>
</feature>
<evidence type="ECO:0000256" key="3">
    <source>
        <dbReference type="ARBA" id="ARBA00004906"/>
    </source>
</evidence>
<evidence type="ECO:0000259" key="26">
    <source>
        <dbReference type="PROSITE" id="PS50240"/>
    </source>
</evidence>
<accession>A0A498LY31</accession>
<feature type="domain" description="C2H2-type" evidence="25">
    <location>
        <begin position="2199"/>
        <end position="2226"/>
    </location>
</feature>
<evidence type="ECO:0000256" key="6">
    <source>
        <dbReference type="ARBA" id="ARBA00022723"/>
    </source>
</evidence>
<feature type="domain" description="C2H2-type" evidence="25">
    <location>
        <begin position="1823"/>
        <end position="1854"/>
    </location>
</feature>
<keyword evidence="7" id="KW-0677">Repeat</keyword>
<dbReference type="FunFam" id="3.30.160.60:FF:000065">
    <property type="entry name" value="B-cell CLL/lymphoma 6, member B"/>
    <property type="match status" value="1"/>
</dbReference>
<feature type="region of interest" description="Disordered" evidence="24">
    <location>
        <begin position="949"/>
        <end position="1008"/>
    </location>
</feature>
<feature type="domain" description="C2H2-type" evidence="25">
    <location>
        <begin position="760"/>
        <end position="787"/>
    </location>
</feature>
<feature type="region of interest" description="Disordered" evidence="24">
    <location>
        <begin position="798"/>
        <end position="826"/>
    </location>
</feature>
<evidence type="ECO:0000256" key="4">
    <source>
        <dbReference type="ARBA" id="ARBA00022525"/>
    </source>
</evidence>
<dbReference type="EC" id="3.4.21.4" evidence="21"/>
<feature type="domain" description="C2H2-type" evidence="25">
    <location>
        <begin position="1526"/>
        <end position="1549"/>
    </location>
</feature>
<feature type="domain" description="C2H2-type" evidence="25">
    <location>
        <begin position="677"/>
        <end position="704"/>
    </location>
</feature>
<dbReference type="InterPro" id="IPR033116">
    <property type="entry name" value="TRYPSIN_SER"/>
</dbReference>
<feature type="domain" description="C2H2-type" evidence="25">
    <location>
        <begin position="1482"/>
        <end position="1510"/>
    </location>
</feature>
<dbReference type="InterPro" id="IPR043504">
    <property type="entry name" value="Peptidase_S1_PA_chymotrypsin"/>
</dbReference>
<evidence type="ECO:0000256" key="8">
    <source>
        <dbReference type="ARBA" id="ARBA00022757"/>
    </source>
</evidence>
<feature type="domain" description="C2H2-type" evidence="25">
    <location>
        <begin position="550"/>
        <end position="572"/>
    </location>
</feature>
<feature type="region of interest" description="Disordered" evidence="24">
    <location>
        <begin position="2328"/>
        <end position="2373"/>
    </location>
</feature>
<keyword evidence="8" id="KW-0222">Digestion</keyword>
<dbReference type="InterPro" id="IPR050331">
    <property type="entry name" value="Zinc_finger"/>
</dbReference>